<dbReference type="AlphaFoldDB" id="A0A1E5BIL1"/>
<evidence type="ECO:0000313" key="2">
    <source>
        <dbReference type="Proteomes" id="UP000094741"/>
    </source>
</evidence>
<evidence type="ECO:0000313" key="1">
    <source>
        <dbReference type="EMBL" id="OEE37276.1"/>
    </source>
</evidence>
<accession>A0A1E5BIL1</accession>
<dbReference type="STRING" id="1187848.A1QO_04010"/>
<comment type="caution">
    <text evidence="1">The sequence shown here is derived from an EMBL/GenBank/DDBJ whole genome shotgun (WGS) entry which is preliminary data.</text>
</comment>
<organism evidence="1 2">
    <name type="scientific">Vibrio genomosp. F10 str. ZF-129</name>
    <dbReference type="NCBI Taxonomy" id="1187848"/>
    <lineage>
        <taxon>Bacteria</taxon>
        <taxon>Pseudomonadati</taxon>
        <taxon>Pseudomonadota</taxon>
        <taxon>Gammaproteobacteria</taxon>
        <taxon>Vibrionales</taxon>
        <taxon>Vibrionaceae</taxon>
        <taxon>Vibrio</taxon>
    </lineage>
</organism>
<protein>
    <submittedName>
        <fullName evidence="1">Uncharacterized protein</fullName>
    </submittedName>
</protein>
<dbReference type="EMBL" id="AJYQ02000020">
    <property type="protein sequence ID" value="OEE37276.1"/>
    <property type="molecule type" value="Genomic_DNA"/>
</dbReference>
<dbReference type="RefSeq" id="WP_017041754.1">
    <property type="nucleotide sequence ID" value="NZ_AJYQ02000020.1"/>
</dbReference>
<gene>
    <name evidence="1" type="ORF">A1QO_04010</name>
</gene>
<sequence length="288" mass="32952">MMKILFFSTILGMALVLLPLESQLTPHDHLWQKSASINTPPNELTLTPFVLETSTPRDQFSDRATLETNTDLATLNHGLKLLHTEYWNSLNGQESTEVEVLSFYEDSRFNNIYESAGFTKADITLLLSIRAQYLSDIAQLSKPTYFYGWMISPHQLLINELAKNVYTGLQLADVSRDEMFDIALEKTTATFGSESTNLIVLFSKHMLVDAVIGMEVARQLKQSIFNKENYKPFLTPEIITYLNEKVTLLVKNQNRVINSLSFTHTNLKLAYVWNLHVSERFTRGKDLF</sequence>
<name>A0A1E5BIL1_9VIBR</name>
<reference evidence="1 2" key="1">
    <citation type="journal article" date="2012" name="Science">
        <title>Ecological populations of bacteria act as socially cohesive units of antibiotic production and resistance.</title>
        <authorList>
            <person name="Cordero O.X."/>
            <person name="Wildschutte H."/>
            <person name="Kirkup B."/>
            <person name="Proehl S."/>
            <person name="Ngo L."/>
            <person name="Hussain F."/>
            <person name="Le Roux F."/>
            <person name="Mincer T."/>
            <person name="Polz M.F."/>
        </authorList>
    </citation>
    <scope>NUCLEOTIDE SEQUENCE [LARGE SCALE GENOMIC DNA]</scope>
    <source>
        <strain evidence="1 2">ZF-129</strain>
    </source>
</reference>
<dbReference type="Proteomes" id="UP000094741">
    <property type="component" value="Unassembled WGS sequence"/>
</dbReference>
<proteinExistence type="predicted"/>